<evidence type="ECO:0000313" key="2">
    <source>
        <dbReference type="Proteomes" id="UP001623660"/>
    </source>
</evidence>
<name>A0ABW8SQH5_9CLOT</name>
<reference evidence="1 2" key="1">
    <citation type="submission" date="2024-11" db="EMBL/GenBank/DDBJ databases">
        <authorList>
            <person name="Heng Y.C."/>
            <person name="Lim A.C.H."/>
            <person name="Lee J.K.Y."/>
            <person name="Kittelmann S."/>
        </authorList>
    </citation>
    <scope>NUCLEOTIDE SEQUENCE [LARGE SCALE GENOMIC DNA]</scope>
    <source>
        <strain evidence="1 2">WILCCON 0269</strain>
    </source>
</reference>
<dbReference type="RefSeq" id="WP_406794447.1">
    <property type="nucleotide sequence ID" value="NZ_JBJHZX010000055.1"/>
</dbReference>
<dbReference type="Proteomes" id="UP001623660">
    <property type="component" value="Unassembled WGS sequence"/>
</dbReference>
<keyword evidence="2" id="KW-1185">Reference proteome</keyword>
<comment type="caution">
    <text evidence="1">The sequence shown here is derived from an EMBL/GenBank/DDBJ whole genome shotgun (WGS) entry which is preliminary data.</text>
</comment>
<accession>A0ABW8SQH5</accession>
<sequence>MKKVKNITKKCKDASEMVNMDNLYKKLKAYELDGCEIFYCITHDDKLHLSGSCKNGLPSTDIMVEAFRQLTNKDISNFDIMCSEKVLYFMEKDSHVLDRL</sequence>
<organism evidence="1 2">
    <name type="scientific">Candidatus Clostridium eludens</name>
    <dbReference type="NCBI Taxonomy" id="3381663"/>
    <lineage>
        <taxon>Bacteria</taxon>
        <taxon>Bacillati</taxon>
        <taxon>Bacillota</taxon>
        <taxon>Clostridia</taxon>
        <taxon>Eubacteriales</taxon>
        <taxon>Clostridiaceae</taxon>
        <taxon>Clostridium</taxon>
    </lineage>
</organism>
<protein>
    <submittedName>
        <fullName evidence="1">Uncharacterized protein</fullName>
    </submittedName>
</protein>
<dbReference type="EMBL" id="JBJHZX010000055">
    <property type="protein sequence ID" value="MFL0198337.1"/>
    <property type="molecule type" value="Genomic_DNA"/>
</dbReference>
<gene>
    <name evidence="1" type="ORF">ACJDU8_22635</name>
</gene>
<proteinExistence type="predicted"/>
<evidence type="ECO:0000313" key="1">
    <source>
        <dbReference type="EMBL" id="MFL0198337.1"/>
    </source>
</evidence>